<dbReference type="PANTHER" id="PTHR41368:SF1">
    <property type="entry name" value="PROTEIN YGHO"/>
    <property type="match status" value="1"/>
</dbReference>
<dbReference type="AlphaFoldDB" id="A0A1M7YGT8"/>
<dbReference type="RefSeq" id="WP_073615672.1">
    <property type="nucleotide sequence ID" value="NZ_FRFE01000029.1"/>
</dbReference>
<evidence type="ECO:0008006" key="3">
    <source>
        <dbReference type="Google" id="ProtNLM"/>
    </source>
</evidence>
<keyword evidence="2" id="KW-1185">Reference proteome</keyword>
<dbReference type="EMBL" id="FRFE01000029">
    <property type="protein sequence ID" value="SHO51864.1"/>
    <property type="molecule type" value="Genomic_DNA"/>
</dbReference>
<dbReference type="PANTHER" id="PTHR41368">
    <property type="entry name" value="PROTEIN YGHO"/>
    <property type="match status" value="1"/>
</dbReference>
<name>A0A1M7YGT8_9BACT</name>
<accession>A0A1M7YGT8</accession>
<dbReference type="STRING" id="1121416.SAMN02745220_04258"/>
<dbReference type="Gene3D" id="3.40.630.30">
    <property type="match status" value="1"/>
</dbReference>
<dbReference type="SUPFAM" id="SSF55729">
    <property type="entry name" value="Acyl-CoA N-acyltransferases (Nat)"/>
    <property type="match status" value="1"/>
</dbReference>
<evidence type="ECO:0000313" key="2">
    <source>
        <dbReference type="Proteomes" id="UP000184603"/>
    </source>
</evidence>
<organism evidence="1 2">
    <name type="scientific">Desulfopila aestuarii DSM 18488</name>
    <dbReference type="NCBI Taxonomy" id="1121416"/>
    <lineage>
        <taxon>Bacteria</taxon>
        <taxon>Pseudomonadati</taxon>
        <taxon>Thermodesulfobacteriota</taxon>
        <taxon>Desulfobulbia</taxon>
        <taxon>Desulfobulbales</taxon>
        <taxon>Desulfocapsaceae</taxon>
        <taxon>Desulfopila</taxon>
    </lineage>
</organism>
<evidence type="ECO:0000313" key="1">
    <source>
        <dbReference type="EMBL" id="SHO51864.1"/>
    </source>
</evidence>
<gene>
    <name evidence="1" type="ORF">SAMN02745220_04258</name>
</gene>
<dbReference type="InterPro" id="IPR039968">
    <property type="entry name" value="BcerS-like"/>
</dbReference>
<proteinExistence type="predicted"/>
<reference evidence="1 2" key="1">
    <citation type="submission" date="2016-12" db="EMBL/GenBank/DDBJ databases">
        <authorList>
            <person name="Song W.-J."/>
            <person name="Kurnit D.M."/>
        </authorList>
    </citation>
    <scope>NUCLEOTIDE SEQUENCE [LARGE SCALE GENOMIC DNA]</scope>
    <source>
        <strain evidence="1 2">DSM 18488</strain>
    </source>
</reference>
<dbReference type="Proteomes" id="UP000184603">
    <property type="component" value="Unassembled WGS sequence"/>
</dbReference>
<sequence length="393" mass="45171">MQKFTPGKIKQASNTVSIEDGLQIVQVDSRKTRDAFINLPWELYADDPKWVPPLKLERSMQLSPKNPYFEHATCCLWIALRDGKVVGRISGQVDQLHLERYQDATGFWGLLEAEDRAETFQALLRTVESWLREKGMTRSQGPFNLSINQECGLLVNGFETQPSMMMGHARPYYGERVEQCGYSKVKDLLAYMIHGDVAPSASRKRIIRTTANRITTRTLRKSKFDEDLDIVFSIFNDAWSRNWGFLPFTEAEFSHLAKDLKLLINDKFVRIAYVDDAPAAFVVLLPNLNEVIHDLNGSLLPFGWLKMLWRLKVKSPRSGRILLMGVKTKYHETLLGAALAYRVINDMQSDVVRYGMEDIELSWILEDNIGMRDIIEDFGGTVYKTYRIYGRDI</sequence>
<protein>
    <recommendedName>
        <fullName evidence="3">N-acetyltransferase domain-containing protein</fullName>
    </recommendedName>
</protein>
<dbReference type="InterPro" id="IPR016181">
    <property type="entry name" value="Acyl_CoA_acyltransferase"/>
</dbReference>